<dbReference type="EMBL" id="JAVKGR010000012">
    <property type="protein sequence ID" value="MDR8019867.1"/>
    <property type="molecule type" value="Genomic_DNA"/>
</dbReference>
<reference evidence="3 4" key="1">
    <citation type="submission" date="2023-09" db="EMBL/GenBank/DDBJ databases">
        <title>Description of three actinobacteria isolated from air of manufacturing shop in a pharmaceutical factory.</title>
        <authorList>
            <person name="Zhang D.-F."/>
        </authorList>
    </citation>
    <scope>NUCLEOTIDE SEQUENCE [LARGE SCALE GENOMIC DNA]</scope>
    <source>
        <strain evidence="3 4">LY-0111</strain>
    </source>
</reference>
<dbReference type="EC" id="2.3.1.234" evidence="3"/>
<dbReference type="GO" id="GO:0061711">
    <property type="term" value="F:tRNA N(6)-L-threonylcarbamoyladenine synthase activity"/>
    <property type="evidence" value="ECO:0007669"/>
    <property type="project" value="UniProtKB-EC"/>
</dbReference>
<gene>
    <name evidence="3" type="primary">tsaB</name>
    <name evidence="3" type="ORF">RIL96_09870</name>
</gene>
<feature type="domain" description="Gcp-like" evidence="2">
    <location>
        <begin position="77"/>
        <end position="154"/>
    </location>
</feature>
<evidence type="ECO:0000313" key="3">
    <source>
        <dbReference type="EMBL" id="MDR8019867.1"/>
    </source>
</evidence>
<dbReference type="InterPro" id="IPR000905">
    <property type="entry name" value="Gcp-like_dom"/>
</dbReference>
<dbReference type="InterPro" id="IPR043129">
    <property type="entry name" value="ATPase_NBD"/>
</dbReference>
<keyword evidence="3" id="KW-0012">Acyltransferase</keyword>
<dbReference type="Gene3D" id="3.30.420.40">
    <property type="match status" value="2"/>
</dbReference>
<keyword evidence="4" id="KW-1185">Reference proteome</keyword>
<dbReference type="InterPro" id="IPR022496">
    <property type="entry name" value="T6A_TsaB"/>
</dbReference>
<dbReference type="Pfam" id="PF00814">
    <property type="entry name" value="TsaD"/>
    <property type="match status" value="1"/>
</dbReference>
<dbReference type="NCBIfam" id="TIGR03725">
    <property type="entry name" value="T6A_YeaZ"/>
    <property type="match status" value="1"/>
</dbReference>
<comment type="caution">
    <text evidence="3">The sequence shown here is derived from an EMBL/GenBank/DDBJ whole genome shotgun (WGS) entry which is preliminary data.</text>
</comment>
<proteinExistence type="predicted"/>
<protein>
    <submittedName>
        <fullName evidence="3">tRNA (Adenosine(37)-N6)-threonylcarbamoyltransferase complex dimerization subunit type 1 TsaB</fullName>
        <ecNumber evidence="3">2.3.1.234</ecNumber>
    </submittedName>
</protein>
<evidence type="ECO:0000259" key="2">
    <source>
        <dbReference type="Pfam" id="PF00814"/>
    </source>
</evidence>
<feature type="region of interest" description="Disordered" evidence="1">
    <location>
        <begin position="234"/>
        <end position="255"/>
    </location>
</feature>
<dbReference type="Proteomes" id="UP001251870">
    <property type="component" value="Unassembled WGS sequence"/>
</dbReference>
<dbReference type="RefSeq" id="WP_310548852.1">
    <property type="nucleotide sequence ID" value="NZ_JAVKGR010000012.1"/>
</dbReference>
<dbReference type="SUPFAM" id="SSF53067">
    <property type="entry name" value="Actin-like ATPase domain"/>
    <property type="match status" value="1"/>
</dbReference>
<keyword evidence="3" id="KW-0808">Transferase</keyword>
<name>A0ABU2DTN7_9MICC</name>
<accession>A0ABU2DTN7</accession>
<organism evidence="3 4">
    <name type="scientific">Nesterenkonia aerolata</name>
    <dbReference type="NCBI Taxonomy" id="3074079"/>
    <lineage>
        <taxon>Bacteria</taxon>
        <taxon>Bacillati</taxon>
        <taxon>Actinomycetota</taxon>
        <taxon>Actinomycetes</taxon>
        <taxon>Micrococcales</taxon>
        <taxon>Micrococcaceae</taxon>
        <taxon>Nesterenkonia</taxon>
    </lineage>
</organism>
<evidence type="ECO:0000313" key="4">
    <source>
        <dbReference type="Proteomes" id="UP001251870"/>
    </source>
</evidence>
<sequence length="255" mass="26023">MLLVIDSSAGASAAVLDSGAGLSTWRTAATTTHAEVLAAGVRDVLTRAGLDPMAPQRAGSVPSSEQDGSACSAGEGLAGVVVGVGPGPFTGLRVGIVLAHTLAEVWSLPLYGVCSLDSLALRAAEQGLVEGSAEFHVAVDARRREVYSARYRVVPDARGGQETSESPEPPGAAVERLEPPQVGPAAALPQLPVVGVGATLYPDQLTAVTGTEDWTADAAEIGRLGADPAHRLAPQPLYLRESDAKVPAPRKRAGT</sequence>
<evidence type="ECO:0000256" key="1">
    <source>
        <dbReference type="SAM" id="MobiDB-lite"/>
    </source>
</evidence>